<evidence type="ECO:0000313" key="2">
    <source>
        <dbReference type="EMBL" id="ATE76255.1"/>
    </source>
</evidence>
<evidence type="ECO:0000256" key="1">
    <source>
        <dbReference type="SAM" id="SignalP"/>
    </source>
</evidence>
<feature type="chain" id="PRO_5044196517" evidence="1">
    <location>
        <begin position="20"/>
        <end position="82"/>
    </location>
</feature>
<dbReference type="EMBL" id="CP023466">
    <property type="protein sequence ID" value="ATE76255.1"/>
    <property type="molecule type" value="Genomic_DNA"/>
</dbReference>
<keyword evidence="1" id="KW-0732">Signal</keyword>
<dbReference type="Proteomes" id="UP000218385">
    <property type="component" value="Chromosome"/>
</dbReference>
<organism evidence="2 3">
    <name type="scientific">Pseudomonas frederiksbergensis</name>
    <dbReference type="NCBI Taxonomy" id="104087"/>
    <lineage>
        <taxon>Bacteria</taxon>
        <taxon>Pseudomonadati</taxon>
        <taxon>Pseudomonadota</taxon>
        <taxon>Gammaproteobacteria</taxon>
        <taxon>Pseudomonadales</taxon>
        <taxon>Pseudomonadaceae</taxon>
        <taxon>Pseudomonas</taxon>
    </lineage>
</organism>
<sequence length="82" mass="8805">MRAFIALVMLLLGSAMAYAATFDGYQCQGDCSGHQAGYNWAEQNDIDDENSCSTPSQSFNEGCQSYVEDGSGVASSDDDEEE</sequence>
<evidence type="ECO:0000313" key="3">
    <source>
        <dbReference type="Proteomes" id="UP000218385"/>
    </source>
</evidence>
<dbReference type="AlphaFoldDB" id="A0AB33E822"/>
<accession>A0AB33E822</accession>
<gene>
    <name evidence="2" type="ORF">CNN82_07390</name>
</gene>
<feature type="signal peptide" evidence="1">
    <location>
        <begin position="1"/>
        <end position="19"/>
    </location>
</feature>
<name>A0AB33E822_9PSED</name>
<protein>
    <submittedName>
        <fullName evidence="2">Uncharacterized protein</fullName>
    </submittedName>
</protein>
<reference evidence="2 3" key="1">
    <citation type="submission" date="2017-09" db="EMBL/GenBank/DDBJ databases">
        <title>Complete Genome sequence of Lysobacter capsici KNU-15.</title>
        <authorList>
            <person name="Kim M.-C."/>
            <person name="Yi H."/>
            <person name="Lee D.-W."/>
            <person name="Shin J.-H."/>
        </authorList>
    </citation>
    <scope>NUCLEOTIDE SEQUENCE [LARGE SCALE GENOMIC DNA]</scope>
    <source>
        <strain evidence="2 3">KNU-15</strain>
    </source>
</reference>
<proteinExistence type="predicted"/>